<dbReference type="OMA" id="HYTSEDQ"/>
<evidence type="ECO:0000256" key="4">
    <source>
        <dbReference type="SAM" id="MobiDB-lite"/>
    </source>
</evidence>
<feature type="domain" description="Anaphase-promoting complex subunit 1 N-terminal" evidence="5">
    <location>
        <begin position="218"/>
        <end position="352"/>
    </location>
</feature>
<evidence type="ECO:0000256" key="3">
    <source>
        <dbReference type="ARBA" id="ARBA00023306"/>
    </source>
</evidence>
<dbReference type="PANTHER" id="PTHR12827">
    <property type="entry name" value="MEIOTIC CHECKPOINT REGULATOR TSG24 FAMILY MEMBER"/>
    <property type="match status" value="1"/>
</dbReference>
<feature type="region of interest" description="Disordered" evidence="4">
    <location>
        <begin position="138"/>
        <end position="157"/>
    </location>
</feature>
<evidence type="ECO:0000256" key="2">
    <source>
        <dbReference type="ARBA" id="ARBA00022776"/>
    </source>
</evidence>
<dbReference type="STRING" id="5643.A0A060SNP9"/>
<dbReference type="InterPro" id="IPR049255">
    <property type="entry name" value="Apc1_N"/>
</dbReference>
<dbReference type="GO" id="GO:0005680">
    <property type="term" value="C:anaphase-promoting complex"/>
    <property type="evidence" value="ECO:0007669"/>
    <property type="project" value="InterPro"/>
</dbReference>
<dbReference type="PANTHER" id="PTHR12827:SF3">
    <property type="entry name" value="ANAPHASE-PROMOTING COMPLEX SUBUNIT 1"/>
    <property type="match status" value="1"/>
</dbReference>
<gene>
    <name evidence="6" type="ORF">BN946_scf184665.g12</name>
</gene>
<organism evidence="6 7">
    <name type="scientific">Pycnoporus cinnabarinus</name>
    <name type="common">Cinnabar-red polypore</name>
    <name type="synonym">Trametes cinnabarina</name>
    <dbReference type="NCBI Taxonomy" id="5643"/>
    <lineage>
        <taxon>Eukaryota</taxon>
        <taxon>Fungi</taxon>
        <taxon>Dikarya</taxon>
        <taxon>Basidiomycota</taxon>
        <taxon>Agaricomycotina</taxon>
        <taxon>Agaricomycetes</taxon>
        <taxon>Polyporales</taxon>
        <taxon>Polyporaceae</taxon>
        <taxon>Trametes</taxon>
    </lineage>
</organism>
<dbReference type="GO" id="GO:0060090">
    <property type="term" value="F:molecular adaptor activity"/>
    <property type="evidence" value="ECO:0007669"/>
    <property type="project" value="TreeGrafter"/>
</dbReference>
<feature type="domain" description="Anaphase-promoting complex subunit 1 N-terminal" evidence="5">
    <location>
        <begin position="73"/>
        <end position="216"/>
    </location>
</feature>
<proteinExistence type="predicted"/>
<evidence type="ECO:0000256" key="1">
    <source>
        <dbReference type="ARBA" id="ARBA00022618"/>
    </source>
</evidence>
<keyword evidence="7" id="KW-1185">Reference proteome</keyword>
<protein>
    <recommendedName>
        <fullName evidence="5">Anaphase-promoting complex subunit 1 N-terminal domain-containing protein</fullName>
    </recommendedName>
</protein>
<dbReference type="Proteomes" id="UP000029665">
    <property type="component" value="Unassembled WGS sequence"/>
</dbReference>
<dbReference type="OrthoDB" id="26401at2759"/>
<feature type="compositionally biased region" description="Basic and acidic residues" evidence="4">
    <location>
        <begin position="356"/>
        <end position="366"/>
    </location>
</feature>
<keyword evidence="1" id="KW-0132">Cell division</keyword>
<feature type="compositionally biased region" description="Low complexity" evidence="4">
    <location>
        <begin position="19"/>
        <end position="38"/>
    </location>
</feature>
<feature type="compositionally biased region" description="Basic residues" evidence="4">
    <location>
        <begin position="323"/>
        <end position="337"/>
    </location>
</feature>
<comment type="caution">
    <text evidence="6">The sequence shown here is derived from an EMBL/GenBank/DDBJ whole genome shotgun (WGS) entry which is preliminary data.</text>
</comment>
<feature type="region of interest" description="Disordered" evidence="4">
    <location>
        <begin position="318"/>
        <end position="377"/>
    </location>
</feature>
<dbReference type="AlphaFoldDB" id="A0A060SNP9"/>
<sequence length="471" mass="51918">MSVPSAPLPIPVVARPHSFASRSFSRKPSSQSPSAESETPLLRAVRTTLRASRSTQDDSVQSILYAPHGDSGPEVGEELLAWDTYTVTLTQGDVLRKKWSFDEPVQWACIGVLIQPSQLFSSTPSTPAYYREDPTEKLPDVEQDSTPTFGPYSRTRMEKKREASPEVRVRGVFIFLRGLAKIYLSNGLEHTLNLPFIVRKAWPVEPCGLFIQRVVESWELEENKQSGAEPLTTIFTLTSPFAEPSLIGVTDGIKGGVESYPLQMKAGYADEANSLPPDERILWVSPEPRDKATNLLVTLNVEHSRLSIWRYVYAPPPSPAKTSRPHGAHPSSHHNKRTSMSGNTSAHLRHANAASEDPRMSPDTRRSGGLSGLAPTLTTTTTMADLMGGNMPGGAISESQWNLPIKFMLDASGKFDLSSTLNKMALSEPVNLDDVPDPAEEVRLKPLFWAEKLHEEIIPHIAFVSMSMRLA</sequence>
<dbReference type="GO" id="GO:0031145">
    <property type="term" value="P:anaphase-promoting complex-dependent catabolic process"/>
    <property type="evidence" value="ECO:0007669"/>
    <property type="project" value="TreeGrafter"/>
</dbReference>
<accession>A0A060SNP9</accession>
<dbReference type="Pfam" id="PF12859">
    <property type="entry name" value="ANAPC1"/>
    <property type="match status" value="2"/>
</dbReference>
<evidence type="ECO:0000313" key="6">
    <source>
        <dbReference type="EMBL" id="CDO76020.1"/>
    </source>
</evidence>
<dbReference type="InterPro" id="IPR024990">
    <property type="entry name" value="Apc1"/>
</dbReference>
<keyword evidence="2" id="KW-0498">Mitosis</keyword>
<reference evidence="6" key="1">
    <citation type="submission" date="2014-01" db="EMBL/GenBank/DDBJ databases">
        <title>The genome of the white-rot fungus Pycnoporus cinnabarinus: a basidiomycete model with a versatile arsenal for lignocellulosic biomass breakdown.</title>
        <authorList>
            <person name="Levasseur A."/>
            <person name="Lomascolo A."/>
            <person name="Ruiz-Duenas F.J."/>
            <person name="Uzan E."/>
            <person name="Piumi F."/>
            <person name="Kues U."/>
            <person name="Ram A.F.J."/>
            <person name="Murat C."/>
            <person name="Haon M."/>
            <person name="Benoit I."/>
            <person name="Arfi Y."/>
            <person name="Chevret D."/>
            <person name="Drula E."/>
            <person name="Kwon M.J."/>
            <person name="Gouret P."/>
            <person name="Lesage-Meessen L."/>
            <person name="Lombard V."/>
            <person name="Mariette J."/>
            <person name="Noirot C."/>
            <person name="Park J."/>
            <person name="Patyshakuliyeva A."/>
            <person name="Wieneger R.A.B."/>
            <person name="Wosten H.A.B."/>
            <person name="Martin F."/>
            <person name="Coutinho P.M."/>
            <person name="de Vries R."/>
            <person name="Martinez A.T."/>
            <person name="Klopp C."/>
            <person name="Pontarotti P."/>
            <person name="Henrissat B."/>
            <person name="Record E."/>
        </authorList>
    </citation>
    <scope>NUCLEOTIDE SEQUENCE [LARGE SCALE GENOMIC DNA]</scope>
    <source>
        <strain evidence="6">BRFM137</strain>
    </source>
</reference>
<dbReference type="GO" id="GO:0051301">
    <property type="term" value="P:cell division"/>
    <property type="evidence" value="ECO:0007669"/>
    <property type="project" value="UniProtKB-KW"/>
</dbReference>
<dbReference type="HOGENOM" id="CLU_580233_0_0_1"/>
<evidence type="ECO:0000259" key="5">
    <source>
        <dbReference type="Pfam" id="PF12859"/>
    </source>
</evidence>
<dbReference type="GO" id="GO:0007091">
    <property type="term" value="P:metaphase/anaphase transition of mitotic cell cycle"/>
    <property type="evidence" value="ECO:0007669"/>
    <property type="project" value="TreeGrafter"/>
</dbReference>
<name>A0A060SNP9_PYCCI</name>
<keyword evidence="3" id="KW-0131">Cell cycle</keyword>
<dbReference type="GO" id="GO:0070979">
    <property type="term" value="P:protein K11-linked ubiquitination"/>
    <property type="evidence" value="ECO:0007669"/>
    <property type="project" value="TreeGrafter"/>
</dbReference>
<dbReference type="EMBL" id="CCBP010000323">
    <property type="protein sequence ID" value="CDO76020.1"/>
    <property type="molecule type" value="Genomic_DNA"/>
</dbReference>
<evidence type="ECO:0000313" key="7">
    <source>
        <dbReference type="Proteomes" id="UP000029665"/>
    </source>
</evidence>
<feature type="region of interest" description="Disordered" evidence="4">
    <location>
        <begin position="19"/>
        <end position="41"/>
    </location>
</feature>